<sequence length="183" mass="20290">MHKRAIIYQPEKNTSATISRPAVSASTRPFGAVTPPNARTCQPERERRNGSASNVRQTSAQTVGEGCLPGQPKVIVFTHAVVGPRGEVAGWEWVVPQNKSKATAGAGRSQSTERKWLPSLFQPLFRDGARYFRPLRTARRESPTGVLTAGARRHLTPSLEKKQSIRAAHPGEQRLHYSAYRRR</sequence>
<organism evidence="2 3">
    <name type="scientific">Rhipicephalus microplus</name>
    <name type="common">Cattle tick</name>
    <name type="synonym">Boophilus microplus</name>
    <dbReference type="NCBI Taxonomy" id="6941"/>
    <lineage>
        <taxon>Eukaryota</taxon>
        <taxon>Metazoa</taxon>
        <taxon>Ecdysozoa</taxon>
        <taxon>Arthropoda</taxon>
        <taxon>Chelicerata</taxon>
        <taxon>Arachnida</taxon>
        <taxon>Acari</taxon>
        <taxon>Parasitiformes</taxon>
        <taxon>Ixodida</taxon>
        <taxon>Ixodoidea</taxon>
        <taxon>Ixodidae</taxon>
        <taxon>Rhipicephalinae</taxon>
        <taxon>Rhipicephalus</taxon>
        <taxon>Boophilus</taxon>
    </lineage>
</organism>
<evidence type="ECO:0000313" key="2">
    <source>
        <dbReference type="EMBL" id="KAH8034085.1"/>
    </source>
</evidence>
<keyword evidence="3" id="KW-1185">Reference proteome</keyword>
<dbReference type="EMBL" id="JABSTU010000004">
    <property type="protein sequence ID" value="KAH8034085.1"/>
    <property type="molecule type" value="Genomic_DNA"/>
</dbReference>
<proteinExistence type="predicted"/>
<dbReference type="AlphaFoldDB" id="A0A9J6EIU8"/>
<reference evidence="2" key="2">
    <citation type="submission" date="2021-09" db="EMBL/GenBank/DDBJ databases">
        <authorList>
            <person name="Jia N."/>
            <person name="Wang J."/>
            <person name="Shi W."/>
            <person name="Du L."/>
            <person name="Sun Y."/>
            <person name="Zhan W."/>
            <person name="Jiang J."/>
            <person name="Wang Q."/>
            <person name="Zhang B."/>
            <person name="Ji P."/>
            <person name="Sakyi L.B."/>
            <person name="Cui X."/>
            <person name="Yuan T."/>
            <person name="Jiang B."/>
            <person name="Yang W."/>
            <person name="Lam T.T.-Y."/>
            <person name="Chang Q."/>
            <person name="Ding S."/>
            <person name="Wang X."/>
            <person name="Zhu J."/>
            <person name="Ruan X."/>
            <person name="Zhao L."/>
            <person name="Wei J."/>
            <person name="Que T."/>
            <person name="Du C."/>
            <person name="Cheng J."/>
            <person name="Dai P."/>
            <person name="Han X."/>
            <person name="Huang E."/>
            <person name="Gao Y."/>
            <person name="Liu J."/>
            <person name="Shao H."/>
            <person name="Ye R."/>
            <person name="Li L."/>
            <person name="Wei W."/>
            <person name="Wang X."/>
            <person name="Wang C."/>
            <person name="Huo Q."/>
            <person name="Li W."/>
            <person name="Guo W."/>
            <person name="Chen H."/>
            <person name="Chen S."/>
            <person name="Zhou L."/>
            <person name="Zhou L."/>
            <person name="Ni X."/>
            <person name="Tian J."/>
            <person name="Zhou Y."/>
            <person name="Sheng Y."/>
            <person name="Liu T."/>
            <person name="Pan Y."/>
            <person name="Xia L."/>
            <person name="Li J."/>
            <person name="Zhao F."/>
            <person name="Cao W."/>
        </authorList>
    </citation>
    <scope>NUCLEOTIDE SEQUENCE</scope>
    <source>
        <strain evidence="2">Rmic-2018</strain>
        <tissue evidence="2">Larvae</tissue>
    </source>
</reference>
<accession>A0A9J6EIU8</accession>
<dbReference type="Proteomes" id="UP000821866">
    <property type="component" value="Chromosome 2"/>
</dbReference>
<name>A0A9J6EIU8_RHIMP</name>
<comment type="caution">
    <text evidence="2">The sequence shown here is derived from an EMBL/GenBank/DDBJ whole genome shotgun (WGS) entry which is preliminary data.</text>
</comment>
<evidence type="ECO:0000256" key="1">
    <source>
        <dbReference type="SAM" id="MobiDB-lite"/>
    </source>
</evidence>
<gene>
    <name evidence="2" type="ORF">HPB51_020102</name>
</gene>
<feature type="compositionally biased region" description="Polar residues" evidence="1">
    <location>
        <begin position="50"/>
        <end position="62"/>
    </location>
</feature>
<evidence type="ECO:0000313" key="3">
    <source>
        <dbReference type="Proteomes" id="UP000821866"/>
    </source>
</evidence>
<feature type="region of interest" description="Disordered" evidence="1">
    <location>
        <begin position="161"/>
        <end position="183"/>
    </location>
</feature>
<feature type="region of interest" description="Disordered" evidence="1">
    <location>
        <begin position="1"/>
        <end position="65"/>
    </location>
</feature>
<feature type="compositionally biased region" description="Basic and acidic residues" evidence="1">
    <location>
        <begin position="161"/>
        <end position="175"/>
    </location>
</feature>
<reference evidence="2" key="1">
    <citation type="journal article" date="2020" name="Cell">
        <title>Large-Scale Comparative Analyses of Tick Genomes Elucidate Their Genetic Diversity and Vector Capacities.</title>
        <authorList>
            <consortium name="Tick Genome and Microbiome Consortium (TIGMIC)"/>
            <person name="Jia N."/>
            <person name="Wang J."/>
            <person name="Shi W."/>
            <person name="Du L."/>
            <person name="Sun Y."/>
            <person name="Zhan W."/>
            <person name="Jiang J.F."/>
            <person name="Wang Q."/>
            <person name="Zhang B."/>
            <person name="Ji P."/>
            <person name="Bell-Sakyi L."/>
            <person name="Cui X.M."/>
            <person name="Yuan T.T."/>
            <person name="Jiang B.G."/>
            <person name="Yang W.F."/>
            <person name="Lam T.T."/>
            <person name="Chang Q.C."/>
            <person name="Ding S.J."/>
            <person name="Wang X.J."/>
            <person name="Zhu J.G."/>
            <person name="Ruan X.D."/>
            <person name="Zhao L."/>
            <person name="Wei J.T."/>
            <person name="Ye R.Z."/>
            <person name="Que T.C."/>
            <person name="Du C.H."/>
            <person name="Zhou Y.H."/>
            <person name="Cheng J.X."/>
            <person name="Dai P.F."/>
            <person name="Guo W.B."/>
            <person name="Han X.H."/>
            <person name="Huang E.J."/>
            <person name="Li L.F."/>
            <person name="Wei W."/>
            <person name="Gao Y.C."/>
            <person name="Liu J.Z."/>
            <person name="Shao H.Z."/>
            <person name="Wang X."/>
            <person name="Wang C.C."/>
            <person name="Yang T.C."/>
            <person name="Huo Q.B."/>
            <person name="Li W."/>
            <person name="Chen H.Y."/>
            <person name="Chen S.E."/>
            <person name="Zhou L.G."/>
            <person name="Ni X.B."/>
            <person name="Tian J.H."/>
            <person name="Sheng Y."/>
            <person name="Liu T."/>
            <person name="Pan Y.S."/>
            <person name="Xia L.Y."/>
            <person name="Li J."/>
            <person name="Zhao F."/>
            <person name="Cao W.C."/>
        </authorList>
    </citation>
    <scope>NUCLEOTIDE SEQUENCE</scope>
    <source>
        <strain evidence="2">Rmic-2018</strain>
    </source>
</reference>
<protein>
    <submittedName>
        <fullName evidence="2">Uncharacterized protein</fullName>
    </submittedName>
</protein>